<feature type="domain" description="Reverse transcriptase/retrotransposon-derived protein RNase H-like" evidence="4">
    <location>
        <begin position="560"/>
        <end position="610"/>
    </location>
</feature>
<feature type="region of interest" description="Disordered" evidence="3">
    <location>
        <begin position="412"/>
        <end position="436"/>
    </location>
</feature>
<evidence type="ECO:0000259" key="4">
    <source>
        <dbReference type="Pfam" id="PF17919"/>
    </source>
</evidence>
<proteinExistence type="predicted"/>
<evidence type="ECO:0000256" key="2">
    <source>
        <dbReference type="SAM" id="Coils"/>
    </source>
</evidence>
<dbReference type="PANTHER" id="PTHR37984:SF5">
    <property type="entry name" value="PROTEIN NYNRIN-LIKE"/>
    <property type="match status" value="1"/>
</dbReference>
<dbReference type="PANTHER" id="PTHR37984">
    <property type="entry name" value="PROTEIN CBG26694"/>
    <property type="match status" value="1"/>
</dbReference>
<evidence type="ECO:0000313" key="5">
    <source>
        <dbReference type="EMBL" id="GBG83102.1"/>
    </source>
</evidence>
<dbReference type="Gramene" id="GBG83102">
    <property type="protein sequence ID" value="GBG83102"/>
    <property type="gene ID" value="CBR_g36720"/>
</dbReference>
<comment type="caution">
    <text evidence="5">The sequence shown here is derived from an EMBL/GenBank/DDBJ whole genome shotgun (WGS) entry which is preliminary data.</text>
</comment>
<organism evidence="5 6">
    <name type="scientific">Chara braunii</name>
    <name type="common">Braun's stonewort</name>
    <dbReference type="NCBI Taxonomy" id="69332"/>
    <lineage>
        <taxon>Eukaryota</taxon>
        <taxon>Viridiplantae</taxon>
        <taxon>Streptophyta</taxon>
        <taxon>Charophyceae</taxon>
        <taxon>Charales</taxon>
        <taxon>Characeae</taxon>
        <taxon>Chara</taxon>
    </lineage>
</organism>
<gene>
    <name evidence="5" type="ORF">CBR_g36720</name>
</gene>
<feature type="coiled-coil region" evidence="2">
    <location>
        <begin position="17"/>
        <end position="84"/>
    </location>
</feature>
<dbReference type="EMBL" id="BFEA01000428">
    <property type="protein sequence ID" value="GBG83102.1"/>
    <property type="molecule type" value="Genomic_DNA"/>
</dbReference>
<dbReference type="Proteomes" id="UP000265515">
    <property type="component" value="Unassembled WGS sequence"/>
</dbReference>
<dbReference type="Gene3D" id="3.30.70.270">
    <property type="match status" value="2"/>
</dbReference>
<keyword evidence="1" id="KW-0511">Multifunctional enzyme</keyword>
<evidence type="ECO:0000313" key="6">
    <source>
        <dbReference type="Proteomes" id="UP000265515"/>
    </source>
</evidence>
<accession>A0A388LLL0</accession>
<keyword evidence="2" id="KW-0175">Coiled coil</keyword>
<dbReference type="InterPro" id="IPR050951">
    <property type="entry name" value="Retrovirus_Pol_polyprotein"/>
</dbReference>
<dbReference type="Pfam" id="PF17919">
    <property type="entry name" value="RT_RNaseH_2"/>
    <property type="match status" value="1"/>
</dbReference>
<sequence>MTGSVLGMPGQLANESIAEYRQRFEAQLALIEAEEQRQAAVEAARLQAEAAATAEKQRLQAEAEADTQARRKEAEDLLQRHEATNIEKLKFWHFDPSEQHEDATPEEQHKEFLAKLVTRLVYTCNHLQSELANLRRAVQNHKGLHKDATRALDSRVQDLEQVAPRPDAGESSSAPSTRQLEERVDHVVAMLSEISTFAAPATISKLLDTLKTEVQQLHQRPNKEGNTSAQHYKMPTFQIEKFDDYTHQDPVADMKDKISSEELTRLWKKRFIVDDAPTLAINRLFAMTQGNTSTRDWLTEWQKIVATPDLELPFSHLRREFYNQSCAALSLALGDCEQYATFAQIIDKAREIIKTNRAVAHEKSAWQPTYVEKGKFGPRRQHVAAVHSDNIVEDPAATQASREGDLVAVVQRRSNNNSRGKGKAKTASPAGNGQPAPWVKFHLTEAEYKWRGRRSLDEHVEHLRTVLERLRQAKYKANRNKCEFAWQEMEYLGHYVTPQGIRPLADKIEAICVWPEPTNTTDVRSFMGLAGYYQRIITGYSRIAAPMTRLQSPKVPFVFDDDARQSFQALKTPMLMAPVLSIYDPTLPTRVTTDASGYGIGAVLEQHDGDD</sequence>
<feature type="region of interest" description="Disordered" evidence="3">
    <location>
        <begin position="160"/>
        <end position="180"/>
    </location>
</feature>
<dbReference type="GO" id="GO:0003824">
    <property type="term" value="F:catalytic activity"/>
    <property type="evidence" value="ECO:0007669"/>
    <property type="project" value="UniProtKB-KW"/>
</dbReference>
<reference evidence="5 6" key="1">
    <citation type="journal article" date="2018" name="Cell">
        <title>The Chara Genome: Secondary Complexity and Implications for Plant Terrestrialization.</title>
        <authorList>
            <person name="Nishiyama T."/>
            <person name="Sakayama H."/>
            <person name="Vries J.D."/>
            <person name="Buschmann H."/>
            <person name="Saint-Marcoux D."/>
            <person name="Ullrich K.K."/>
            <person name="Haas F.B."/>
            <person name="Vanderstraeten L."/>
            <person name="Becker D."/>
            <person name="Lang D."/>
            <person name="Vosolsobe S."/>
            <person name="Rombauts S."/>
            <person name="Wilhelmsson P.K.I."/>
            <person name="Janitza P."/>
            <person name="Kern R."/>
            <person name="Heyl A."/>
            <person name="Rumpler F."/>
            <person name="Villalobos L.I.A.C."/>
            <person name="Clay J.M."/>
            <person name="Skokan R."/>
            <person name="Toyoda A."/>
            <person name="Suzuki Y."/>
            <person name="Kagoshima H."/>
            <person name="Schijlen E."/>
            <person name="Tajeshwar N."/>
            <person name="Catarino B."/>
            <person name="Hetherington A.J."/>
            <person name="Saltykova A."/>
            <person name="Bonnot C."/>
            <person name="Breuninger H."/>
            <person name="Symeonidi A."/>
            <person name="Radhakrishnan G.V."/>
            <person name="Van Nieuwerburgh F."/>
            <person name="Deforce D."/>
            <person name="Chang C."/>
            <person name="Karol K.G."/>
            <person name="Hedrich R."/>
            <person name="Ulvskov P."/>
            <person name="Glockner G."/>
            <person name="Delwiche C.F."/>
            <person name="Petrasek J."/>
            <person name="Van de Peer Y."/>
            <person name="Friml J."/>
            <person name="Beilby M."/>
            <person name="Dolan L."/>
            <person name="Kohara Y."/>
            <person name="Sugano S."/>
            <person name="Fujiyama A."/>
            <person name="Delaux P.-M."/>
            <person name="Quint M."/>
            <person name="TheiBen G."/>
            <person name="Hagemann M."/>
            <person name="Harholt J."/>
            <person name="Dunand C."/>
            <person name="Zachgo S."/>
            <person name="Langdale J."/>
            <person name="Maumus F."/>
            <person name="Straeten D.V.D."/>
            <person name="Gould S.B."/>
            <person name="Rensing S.A."/>
        </authorList>
    </citation>
    <scope>NUCLEOTIDE SEQUENCE [LARGE SCALE GENOMIC DNA]</scope>
    <source>
        <strain evidence="5 6">S276</strain>
    </source>
</reference>
<evidence type="ECO:0000256" key="1">
    <source>
        <dbReference type="ARBA" id="ARBA00023268"/>
    </source>
</evidence>
<protein>
    <recommendedName>
        <fullName evidence="4">Reverse transcriptase/retrotransposon-derived protein RNase H-like domain-containing protein</fullName>
    </recommendedName>
</protein>
<name>A0A388LLL0_CHABU</name>
<dbReference type="InterPro" id="IPR041577">
    <property type="entry name" value="RT_RNaseH_2"/>
</dbReference>
<dbReference type="InterPro" id="IPR043128">
    <property type="entry name" value="Rev_trsase/Diguanyl_cyclase"/>
</dbReference>
<dbReference type="FunFam" id="3.30.70.270:FF:000020">
    <property type="entry name" value="Transposon Tf2-6 polyprotein-like Protein"/>
    <property type="match status" value="1"/>
</dbReference>
<dbReference type="InterPro" id="IPR043502">
    <property type="entry name" value="DNA/RNA_pol_sf"/>
</dbReference>
<keyword evidence="6" id="KW-1185">Reference proteome</keyword>
<dbReference type="SUPFAM" id="SSF56672">
    <property type="entry name" value="DNA/RNA polymerases"/>
    <property type="match status" value="1"/>
</dbReference>
<evidence type="ECO:0000256" key="3">
    <source>
        <dbReference type="SAM" id="MobiDB-lite"/>
    </source>
</evidence>
<dbReference type="AlphaFoldDB" id="A0A388LLL0"/>